<feature type="transmembrane region" description="Helical" evidence="1">
    <location>
        <begin position="172"/>
        <end position="192"/>
    </location>
</feature>
<feature type="transmembrane region" description="Helical" evidence="1">
    <location>
        <begin position="90"/>
        <end position="108"/>
    </location>
</feature>
<comment type="caution">
    <text evidence="2">The sequence shown here is derived from an EMBL/GenBank/DDBJ whole genome shotgun (WGS) entry which is preliminary data.</text>
</comment>
<dbReference type="RefSeq" id="WP_310097478.1">
    <property type="nucleotide sequence ID" value="NZ_JAVDUU010000003.1"/>
</dbReference>
<proteinExistence type="predicted"/>
<keyword evidence="1" id="KW-0472">Membrane</keyword>
<sequence>MLTRLIAFYTNKIKDKVDWRLLVFLLLFLNVKLIVKIPVIVFFSLWQGNFKFGFSFKNSRLPLFYPLIIAIAIFNWLISKNYSNTNYNVLLLSGIVFWLLCILAIHHIKLAVDNDPPQVIHQTILAFFIVNAVLSACALAIIVFKTHHINPYTYQGEYQKYFISTGDYIKGVTFDTSITNAILNAIGVIYFLTRKNAVMLLVCMATLLLTGSNFINLILLPILLLLFVFNTNRYQKSLVVISLVFLVVFMARISPQNNKYTTESLSHLIHKSERADADSISFPQPAAVINIPLTLRPDSTLNQEERKQKIATLYLDSVGKILSAIRYKKGLRPYKNLYLADGGRIAIQEPDINGPYYQSSTQTPPEQKQLVNFIKIHKDSLPISGNSNYAALLPGKATAFLQTINLFKGHLSNVITGVGIGNFSSKLAFRAAGLGFAGGYPDNYTYINHNFLVNHLDLYLNYFSKRSGFHSLTNSPFSVYDQLIAEYGLIGLMVFMIWYLGFFAKQYKKLTYGIPILFLMLAVLFTDYWFEQLSVMVVFELFLLLNIKEHKTIESLGNEF</sequence>
<feature type="transmembrane region" description="Helical" evidence="1">
    <location>
        <begin position="21"/>
        <end position="43"/>
    </location>
</feature>
<feature type="transmembrane region" description="Helical" evidence="1">
    <location>
        <begin position="238"/>
        <end position="255"/>
    </location>
</feature>
<keyword evidence="3" id="KW-1185">Reference proteome</keyword>
<accession>A0ABU1TD93</accession>
<gene>
    <name evidence="2" type="ORF">J2W55_003221</name>
</gene>
<reference evidence="2 3" key="1">
    <citation type="submission" date="2023-07" db="EMBL/GenBank/DDBJ databases">
        <title>Sorghum-associated microbial communities from plants grown in Nebraska, USA.</title>
        <authorList>
            <person name="Schachtman D."/>
        </authorList>
    </citation>
    <scope>NUCLEOTIDE SEQUENCE [LARGE SCALE GENOMIC DNA]</scope>
    <source>
        <strain evidence="2 3">3262</strain>
    </source>
</reference>
<evidence type="ECO:0000256" key="1">
    <source>
        <dbReference type="SAM" id="Phobius"/>
    </source>
</evidence>
<feature type="transmembrane region" description="Helical" evidence="1">
    <location>
        <begin position="510"/>
        <end position="530"/>
    </location>
</feature>
<feature type="transmembrane region" description="Helical" evidence="1">
    <location>
        <begin position="484"/>
        <end position="503"/>
    </location>
</feature>
<protein>
    <recommendedName>
        <fullName evidence="4">O-Antigen ligase</fullName>
    </recommendedName>
</protein>
<dbReference type="EMBL" id="JAVDUU010000003">
    <property type="protein sequence ID" value="MDR6943368.1"/>
    <property type="molecule type" value="Genomic_DNA"/>
</dbReference>
<evidence type="ECO:0000313" key="3">
    <source>
        <dbReference type="Proteomes" id="UP001247620"/>
    </source>
</evidence>
<keyword evidence="1" id="KW-0812">Transmembrane</keyword>
<keyword evidence="1" id="KW-1133">Transmembrane helix</keyword>
<evidence type="ECO:0008006" key="4">
    <source>
        <dbReference type="Google" id="ProtNLM"/>
    </source>
</evidence>
<dbReference type="Proteomes" id="UP001247620">
    <property type="component" value="Unassembled WGS sequence"/>
</dbReference>
<feature type="transmembrane region" description="Helical" evidence="1">
    <location>
        <begin position="198"/>
        <end position="226"/>
    </location>
</feature>
<organism evidence="2 3">
    <name type="scientific">Mucilaginibacter pocheonensis</name>
    <dbReference type="NCBI Taxonomy" id="398050"/>
    <lineage>
        <taxon>Bacteria</taxon>
        <taxon>Pseudomonadati</taxon>
        <taxon>Bacteroidota</taxon>
        <taxon>Sphingobacteriia</taxon>
        <taxon>Sphingobacteriales</taxon>
        <taxon>Sphingobacteriaceae</taxon>
        <taxon>Mucilaginibacter</taxon>
    </lineage>
</organism>
<feature type="transmembrane region" description="Helical" evidence="1">
    <location>
        <begin position="63"/>
        <end position="78"/>
    </location>
</feature>
<evidence type="ECO:0000313" key="2">
    <source>
        <dbReference type="EMBL" id="MDR6943368.1"/>
    </source>
</evidence>
<feature type="transmembrane region" description="Helical" evidence="1">
    <location>
        <begin position="120"/>
        <end position="144"/>
    </location>
</feature>
<name>A0ABU1TD93_9SPHI</name>